<reference evidence="2" key="1">
    <citation type="journal article" date="2022" name="Int. J. Mol. Sci.">
        <title>Draft Genome of Tanacetum Coccineum: Genomic Comparison of Closely Related Tanacetum-Family Plants.</title>
        <authorList>
            <person name="Yamashiro T."/>
            <person name="Shiraishi A."/>
            <person name="Nakayama K."/>
            <person name="Satake H."/>
        </authorList>
    </citation>
    <scope>NUCLEOTIDE SEQUENCE</scope>
</reference>
<reference evidence="2" key="2">
    <citation type="submission" date="2022-01" db="EMBL/GenBank/DDBJ databases">
        <authorList>
            <person name="Yamashiro T."/>
            <person name="Shiraishi A."/>
            <person name="Satake H."/>
            <person name="Nakayama K."/>
        </authorList>
    </citation>
    <scope>NUCLEOTIDE SEQUENCE</scope>
</reference>
<evidence type="ECO:0000313" key="2">
    <source>
        <dbReference type="EMBL" id="GJS73886.1"/>
    </source>
</evidence>
<evidence type="ECO:0000256" key="1">
    <source>
        <dbReference type="SAM" id="MobiDB-lite"/>
    </source>
</evidence>
<dbReference type="Proteomes" id="UP001151760">
    <property type="component" value="Unassembled WGS sequence"/>
</dbReference>
<feature type="compositionally biased region" description="Polar residues" evidence="1">
    <location>
        <begin position="1"/>
        <end position="16"/>
    </location>
</feature>
<dbReference type="EMBL" id="BQNB010010189">
    <property type="protein sequence ID" value="GJS73886.1"/>
    <property type="molecule type" value="Genomic_DNA"/>
</dbReference>
<evidence type="ECO:0000313" key="3">
    <source>
        <dbReference type="Proteomes" id="UP001151760"/>
    </source>
</evidence>
<keyword evidence="3" id="KW-1185">Reference proteome</keyword>
<name>A0ABQ4Y8A2_9ASTR</name>
<accession>A0ABQ4Y8A2</accession>
<gene>
    <name evidence="2" type="ORF">Tco_0706727</name>
</gene>
<sequence>MDHCSSTVLGATTAENTRQRGQRRSKQPGQPLPVHNINEASNMVNGGWYHRYHKPDHRQTTSVNHAITTVTVSTASQMVGQRVSHVSSHLDPRVSPCAHGHLYRAADLALYNEASTSKSKPSTISSGKLKRAARSNHHNSMLIIIYFNYIMPVQEFKLTKSFKCMKCSLQKVKYERLVGWNHNSVLFPMCRDP</sequence>
<protein>
    <submittedName>
        <fullName evidence="2">Uncharacterized protein</fullName>
    </submittedName>
</protein>
<organism evidence="2 3">
    <name type="scientific">Tanacetum coccineum</name>
    <dbReference type="NCBI Taxonomy" id="301880"/>
    <lineage>
        <taxon>Eukaryota</taxon>
        <taxon>Viridiplantae</taxon>
        <taxon>Streptophyta</taxon>
        <taxon>Embryophyta</taxon>
        <taxon>Tracheophyta</taxon>
        <taxon>Spermatophyta</taxon>
        <taxon>Magnoliopsida</taxon>
        <taxon>eudicotyledons</taxon>
        <taxon>Gunneridae</taxon>
        <taxon>Pentapetalae</taxon>
        <taxon>asterids</taxon>
        <taxon>campanulids</taxon>
        <taxon>Asterales</taxon>
        <taxon>Asteraceae</taxon>
        <taxon>Asteroideae</taxon>
        <taxon>Anthemideae</taxon>
        <taxon>Anthemidinae</taxon>
        <taxon>Tanacetum</taxon>
    </lineage>
</organism>
<comment type="caution">
    <text evidence="2">The sequence shown here is derived from an EMBL/GenBank/DDBJ whole genome shotgun (WGS) entry which is preliminary data.</text>
</comment>
<feature type="region of interest" description="Disordered" evidence="1">
    <location>
        <begin position="1"/>
        <end position="38"/>
    </location>
</feature>
<proteinExistence type="predicted"/>